<evidence type="ECO:0000256" key="1">
    <source>
        <dbReference type="SAM" id="Phobius"/>
    </source>
</evidence>
<evidence type="ECO:0000313" key="2">
    <source>
        <dbReference type="EMBL" id="OJT13235.1"/>
    </source>
</evidence>
<comment type="caution">
    <text evidence="2">The sequence shown here is derived from an EMBL/GenBank/DDBJ whole genome shotgun (WGS) entry which is preliminary data.</text>
</comment>
<keyword evidence="3" id="KW-1185">Reference proteome</keyword>
<gene>
    <name evidence="2" type="ORF">TRAPUB_10254</name>
</gene>
<evidence type="ECO:0008006" key="4">
    <source>
        <dbReference type="Google" id="ProtNLM"/>
    </source>
</evidence>
<dbReference type="EMBL" id="MNAD01000421">
    <property type="protein sequence ID" value="OJT13235.1"/>
    <property type="molecule type" value="Genomic_DNA"/>
</dbReference>
<sequence>MSPRKTGNGDESSLDIDAHTQRIAHIETSATSIVPLSSTVEAAGQTTATLSPASTGSLPPFLTLPSTASDTIFVTATTAPTASSTLITPAPVAPTEQASATNTIRGMIILIVVVVVIGVLVVAGLIGGLVVYLRKRRRRRVAPSTAYLRSAAAAEAGGANMVGAGPRRGYGAMAMAGAGAGAGGSSPVSVLSRPEWGTAGVGTAESPTTPVSTLHTFSLLSADA</sequence>
<dbReference type="OMA" id="SWGYGAM"/>
<dbReference type="AlphaFoldDB" id="A0A1M2W054"/>
<dbReference type="Proteomes" id="UP000184267">
    <property type="component" value="Unassembled WGS sequence"/>
</dbReference>
<evidence type="ECO:0000313" key="3">
    <source>
        <dbReference type="Proteomes" id="UP000184267"/>
    </source>
</evidence>
<name>A0A1M2W054_TRAPU</name>
<keyword evidence="1" id="KW-0472">Membrane</keyword>
<keyword evidence="1" id="KW-0812">Transmembrane</keyword>
<organism evidence="2 3">
    <name type="scientific">Trametes pubescens</name>
    <name type="common">White-rot fungus</name>
    <dbReference type="NCBI Taxonomy" id="154538"/>
    <lineage>
        <taxon>Eukaryota</taxon>
        <taxon>Fungi</taxon>
        <taxon>Dikarya</taxon>
        <taxon>Basidiomycota</taxon>
        <taxon>Agaricomycotina</taxon>
        <taxon>Agaricomycetes</taxon>
        <taxon>Polyporales</taxon>
        <taxon>Polyporaceae</taxon>
        <taxon>Trametes</taxon>
    </lineage>
</organism>
<proteinExistence type="predicted"/>
<protein>
    <recommendedName>
        <fullName evidence="4">Mid2 domain-containing protein</fullName>
    </recommendedName>
</protein>
<reference evidence="2 3" key="1">
    <citation type="submission" date="2016-10" db="EMBL/GenBank/DDBJ databases">
        <title>Genome sequence of the basidiomycete white-rot fungus Trametes pubescens.</title>
        <authorList>
            <person name="Makela M.R."/>
            <person name="Granchi Z."/>
            <person name="Peng M."/>
            <person name="De Vries R.P."/>
            <person name="Grigoriev I."/>
            <person name="Riley R."/>
            <person name="Hilden K."/>
        </authorList>
    </citation>
    <scope>NUCLEOTIDE SEQUENCE [LARGE SCALE GENOMIC DNA]</scope>
    <source>
        <strain evidence="2 3">FBCC735</strain>
    </source>
</reference>
<feature type="transmembrane region" description="Helical" evidence="1">
    <location>
        <begin position="107"/>
        <end position="133"/>
    </location>
</feature>
<accession>A0A1M2W054</accession>
<keyword evidence="1" id="KW-1133">Transmembrane helix</keyword>